<evidence type="ECO:0000313" key="3">
    <source>
        <dbReference type="Proteomes" id="UP000076489"/>
    </source>
</evidence>
<dbReference type="OrthoDB" id="7030741at2"/>
<feature type="coiled-coil region" evidence="1">
    <location>
        <begin position="57"/>
        <end position="132"/>
    </location>
</feature>
<reference evidence="2 3" key="2">
    <citation type="journal article" date="2018" name="Nature">
        <title>Mutant phenotypes for thousands of bacterial genes of unknown function.</title>
        <authorList>
            <person name="Price M.N."/>
            <person name="Wetmore K.M."/>
            <person name="Waters R.J."/>
            <person name="Callaghan M."/>
            <person name="Ray J."/>
            <person name="Liu H."/>
            <person name="Kuehl J.V."/>
            <person name="Melnyk R.A."/>
            <person name="Lamson J.S."/>
            <person name="Suh Y."/>
            <person name="Carlson H.K."/>
            <person name="Esquivel Z."/>
            <person name="Sadeeshkumar H."/>
            <person name="Chakraborty R."/>
            <person name="Zane G.M."/>
            <person name="Rubin B.E."/>
            <person name="Wall J.D."/>
            <person name="Visel A."/>
            <person name="Bristow J."/>
            <person name="Blow M.J."/>
            <person name="Arkin A.P."/>
            <person name="Deutschbauer A.M."/>
        </authorList>
    </citation>
    <scope>NUCLEOTIDE SEQUENCE [LARGE SCALE GENOMIC DNA]</scope>
    <source>
        <strain evidence="2 3">FW300-N1B4</strain>
    </source>
</reference>
<sequence>MNRIEQLKDTRAKLAIEMEAIKKELPPLEAALESEEVINHGRESDVRHEISSRKLKIDSLDHQIFRLDQKLDRLEKLANRESLMEGYITDMANWMADELELNDKRQSLSTRLEEIRQQAQEDITSARQAETQAATAYAQAVAWGDVEGEKAASTDAQKAAKNLTTATEQHRRQLLIITALEQELAIVDRHISEAQVEHQKIKDTALWLAHNALEEAWNEAAQALLDVGGKLYAAARLIGRDPVSLMKLDIPEQGENFGSWRWGDLADRSIQHRTRDLLSM</sequence>
<name>A0A162BP48_PSEFL</name>
<evidence type="ECO:0000256" key="1">
    <source>
        <dbReference type="SAM" id="Coils"/>
    </source>
</evidence>
<keyword evidence="1" id="KW-0175">Coiled coil</keyword>
<evidence type="ECO:0000313" key="2">
    <source>
        <dbReference type="EMBL" id="KZN18273.1"/>
    </source>
</evidence>
<dbReference type="RefSeq" id="WP_063342592.1">
    <property type="nucleotide sequence ID" value="NZ_LUKJ01000003.1"/>
</dbReference>
<reference evidence="3" key="1">
    <citation type="submission" date="2016-03" db="EMBL/GenBank/DDBJ databases">
        <authorList>
            <person name="Ray J."/>
            <person name="Price M."/>
            <person name="Deutschbauer A."/>
        </authorList>
    </citation>
    <scope>NUCLEOTIDE SEQUENCE [LARGE SCALE GENOMIC DNA]</scope>
    <source>
        <strain evidence="3">FW300-N1B4</strain>
    </source>
</reference>
<protein>
    <submittedName>
        <fullName evidence="2">Chromosome segregation protein SMC</fullName>
    </submittedName>
</protein>
<gene>
    <name evidence="2" type="ORF">A1D17_19700</name>
</gene>
<proteinExistence type="predicted"/>
<dbReference type="Proteomes" id="UP000076489">
    <property type="component" value="Unassembled WGS sequence"/>
</dbReference>
<comment type="caution">
    <text evidence="2">The sequence shown here is derived from an EMBL/GenBank/DDBJ whole genome shotgun (WGS) entry which is preliminary data.</text>
</comment>
<accession>A0A162BP48</accession>
<dbReference type="EMBL" id="LUKJ01000003">
    <property type="protein sequence ID" value="KZN18273.1"/>
    <property type="molecule type" value="Genomic_DNA"/>
</dbReference>
<organism evidence="2 3">
    <name type="scientific">Pseudomonas fluorescens</name>
    <dbReference type="NCBI Taxonomy" id="294"/>
    <lineage>
        <taxon>Bacteria</taxon>
        <taxon>Pseudomonadati</taxon>
        <taxon>Pseudomonadota</taxon>
        <taxon>Gammaproteobacteria</taxon>
        <taxon>Pseudomonadales</taxon>
        <taxon>Pseudomonadaceae</taxon>
        <taxon>Pseudomonas</taxon>
    </lineage>
</organism>
<dbReference type="AlphaFoldDB" id="A0A162BP48"/>